<evidence type="ECO:0000313" key="2">
    <source>
        <dbReference type="Proteomes" id="UP001163223"/>
    </source>
</evidence>
<dbReference type="EMBL" id="CP113520">
    <property type="protein sequence ID" value="WAJ27125.1"/>
    <property type="molecule type" value="Genomic_DNA"/>
</dbReference>
<keyword evidence="2" id="KW-1185">Reference proteome</keyword>
<organism evidence="1 2">
    <name type="scientific">Antarcticirhabdus aurantiaca</name>
    <dbReference type="NCBI Taxonomy" id="2606717"/>
    <lineage>
        <taxon>Bacteria</taxon>
        <taxon>Pseudomonadati</taxon>
        <taxon>Pseudomonadota</taxon>
        <taxon>Alphaproteobacteria</taxon>
        <taxon>Hyphomicrobiales</taxon>
        <taxon>Aurantimonadaceae</taxon>
        <taxon>Antarcticirhabdus</taxon>
    </lineage>
</organism>
<name>A0ACD4NK96_9HYPH</name>
<dbReference type="Proteomes" id="UP001163223">
    <property type="component" value="Chromosome"/>
</dbReference>
<gene>
    <name evidence="1" type="ORF">OXU80_20045</name>
</gene>
<proteinExistence type="predicted"/>
<reference evidence="1" key="1">
    <citation type="submission" date="2022-11" db="EMBL/GenBank/DDBJ databases">
        <title>beta-Carotene-producing bacterium, Jeongeuplla avenae sp. nov., alleviates the salt stress of Arabidopsis seedlings.</title>
        <authorList>
            <person name="Jiang L."/>
            <person name="Lee J."/>
        </authorList>
    </citation>
    <scope>NUCLEOTIDE SEQUENCE</scope>
    <source>
        <strain evidence="1">DY_R2A_6</strain>
    </source>
</reference>
<protein>
    <submittedName>
        <fullName evidence="1">Helix-turn-helix transcriptional regulator</fullName>
    </submittedName>
</protein>
<evidence type="ECO:0000313" key="1">
    <source>
        <dbReference type="EMBL" id="WAJ27125.1"/>
    </source>
</evidence>
<sequence length="136" mass="14714">MDATDASQVEAPKRLQGKRGNDHDRAIASMLRQARTSRGVSQPQLAFLIGCSFQQVQKYESGSNRISAGRLVSIARALKMDIAEFFGDLPALSSGPTLQAEELRFIRAYRSISAKQARSLDALVAALEAYGDVNAA</sequence>
<accession>A0ACD4NK96</accession>